<dbReference type="SUPFAM" id="SSF56925">
    <property type="entry name" value="OMPA-like"/>
    <property type="match status" value="1"/>
</dbReference>
<keyword evidence="3" id="KW-1185">Reference proteome</keyword>
<organism evidence="2 3">
    <name type="scientific">Aureitalea marina</name>
    <dbReference type="NCBI Taxonomy" id="930804"/>
    <lineage>
        <taxon>Bacteria</taxon>
        <taxon>Pseudomonadati</taxon>
        <taxon>Bacteroidota</taxon>
        <taxon>Flavobacteriia</taxon>
        <taxon>Flavobacteriales</taxon>
        <taxon>Flavobacteriaceae</taxon>
        <taxon>Aureitalea</taxon>
    </lineage>
</organism>
<sequence length="144" mass="15996">MKKLLILLIFMFGLTATAQEVGVRFGEVARNNVAIDAVFNTSASRIHANASFGNNGVGVDVLWDFIFRQISGESFYWYAGVGPSMNVGDDDFYLGASGEIGLEYRFNSVPIAIGLDYRPTFWIVEDTDFEWGGFGLNARWIFGK</sequence>
<dbReference type="InterPro" id="IPR011250">
    <property type="entry name" value="OMP/PagP_B-barrel"/>
</dbReference>
<keyword evidence="1" id="KW-0732">Signal</keyword>
<proteinExistence type="predicted"/>
<reference evidence="2 3" key="1">
    <citation type="submission" date="2016-11" db="EMBL/GenBank/DDBJ databases">
        <title>Trade-off between light-utilization and light-protection in marine flavobacteria.</title>
        <authorList>
            <person name="Kumagai Y."/>
        </authorList>
    </citation>
    <scope>NUCLEOTIDE SEQUENCE [LARGE SCALE GENOMIC DNA]</scope>
    <source>
        <strain evidence="2 3">NBRC 107741</strain>
    </source>
</reference>
<evidence type="ECO:0000313" key="2">
    <source>
        <dbReference type="EMBL" id="PQB03798.1"/>
    </source>
</evidence>
<feature type="signal peptide" evidence="1">
    <location>
        <begin position="1"/>
        <end position="18"/>
    </location>
</feature>
<evidence type="ECO:0000313" key="3">
    <source>
        <dbReference type="Proteomes" id="UP000239800"/>
    </source>
</evidence>
<dbReference type="EMBL" id="MQUB01000001">
    <property type="protein sequence ID" value="PQB03798.1"/>
    <property type="molecule type" value="Genomic_DNA"/>
</dbReference>
<dbReference type="AlphaFoldDB" id="A0A2S7KMH2"/>
<comment type="caution">
    <text evidence="2">The sequence shown here is derived from an EMBL/GenBank/DDBJ whole genome shotgun (WGS) entry which is preliminary data.</text>
</comment>
<gene>
    <name evidence="2" type="ORF">BST85_01925</name>
</gene>
<dbReference type="OrthoDB" id="978645at2"/>
<protein>
    <submittedName>
        <fullName evidence="2">Outer membrane insertion C-signal</fullName>
    </submittedName>
</protein>
<evidence type="ECO:0000256" key="1">
    <source>
        <dbReference type="SAM" id="SignalP"/>
    </source>
</evidence>
<dbReference type="RefSeq" id="WP_104811719.1">
    <property type="nucleotide sequence ID" value="NZ_MQUB01000001.1"/>
</dbReference>
<name>A0A2S7KMH2_9FLAO</name>
<dbReference type="Proteomes" id="UP000239800">
    <property type="component" value="Unassembled WGS sequence"/>
</dbReference>
<accession>A0A2S7KMH2</accession>
<feature type="chain" id="PRO_5015773062" evidence="1">
    <location>
        <begin position="19"/>
        <end position="144"/>
    </location>
</feature>